<proteinExistence type="predicted"/>
<reference evidence="6" key="1">
    <citation type="journal article" date="2018" name="DNA Res.">
        <title>Multiple hybrid de novo genome assembly of finger millet, an orphan allotetraploid crop.</title>
        <authorList>
            <person name="Hatakeyama M."/>
            <person name="Aluri S."/>
            <person name="Balachadran M.T."/>
            <person name="Sivarajan S.R."/>
            <person name="Patrignani A."/>
            <person name="Gruter S."/>
            <person name="Poveda L."/>
            <person name="Shimizu-Inatsugi R."/>
            <person name="Baeten J."/>
            <person name="Francoijs K.J."/>
            <person name="Nataraja K.N."/>
            <person name="Reddy Y.A.N."/>
            <person name="Phadnis S."/>
            <person name="Ravikumar R.L."/>
            <person name="Schlapbach R."/>
            <person name="Sreeman S.M."/>
            <person name="Shimizu K.K."/>
        </authorList>
    </citation>
    <scope>NUCLEOTIDE SEQUENCE</scope>
</reference>
<dbReference type="SUPFAM" id="SSF52540">
    <property type="entry name" value="P-loop containing nucleoside triphosphate hydrolases"/>
    <property type="match status" value="1"/>
</dbReference>
<keyword evidence="1" id="KW-0547">Nucleotide-binding</keyword>
<reference evidence="6" key="2">
    <citation type="submission" date="2021-12" db="EMBL/GenBank/DDBJ databases">
        <title>Resequencing data analysis of finger millet.</title>
        <authorList>
            <person name="Hatakeyama M."/>
            <person name="Aluri S."/>
            <person name="Balachadran M.T."/>
            <person name="Sivarajan S.R."/>
            <person name="Poveda L."/>
            <person name="Shimizu-Inatsugi R."/>
            <person name="Schlapbach R."/>
            <person name="Sreeman S.M."/>
            <person name="Shimizu K.K."/>
        </authorList>
    </citation>
    <scope>NUCLEOTIDE SEQUENCE</scope>
</reference>
<dbReference type="AlphaFoldDB" id="A0AAV5E297"/>
<evidence type="ECO:0000256" key="2">
    <source>
        <dbReference type="ARBA" id="ARBA00022801"/>
    </source>
</evidence>
<dbReference type="InterPro" id="IPR000330">
    <property type="entry name" value="SNF2_N"/>
</dbReference>
<comment type="caution">
    <text evidence="6">The sequence shown here is derived from an EMBL/GenBank/DDBJ whole genome shotgun (WGS) entry which is preliminary data.</text>
</comment>
<accession>A0AAV5E297</accession>
<dbReference type="GO" id="GO:0016787">
    <property type="term" value="F:hydrolase activity"/>
    <property type="evidence" value="ECO:0007669"/>
    <property type="project" value="UniProtKB-KW"/>
</dbReference>
<dbReference type="PANTHER" id="PTHR45626">
    <property type="entry name" value="TRANSCRIPTION TERMINATION FACTOR 2-RELATED"/>
    <property type="match status" value="1"/>
</dbReference>
<evidence type="ECO:0000313" key="7">
    <source>
        <dbReference type="Proteomes" id="UP001054889"/>
    </source>
</evidence>
<dbReference type="InterPro" id="IPR027417">
    <property type="entry name" value="P-loop_NTPase"/>
</dbReference>
<dbReference type="PANTHER" id="PTHR45626:SF14">
    <property type="entry name" value="ATP-DEPENDENT DNA HELICASE (EUROFUNG)"/>
    <property type="match status" value="1"/>
</dbReference>
<sequence>MLKFLHDEVYGENYQSWDSGIHRPFEAQMEEGRARLMQLLQRTMISARKADLKNIPPCIKKLTFLDFNEGHAKSYNELVVTIRRNILMADWNDPSHVESLLNPKQWKFRATTIKNVRLSCCVAGHIKIAEAGQDIQETMDALVQQGLDPSSEEYQFIRHALLHGASCARCKCWCRLPVITPCRHLLFLDCVALDRERCTLPGCGNHYEMQSPESRKRNPENPNPKWPVPKDLIELQPSYKQVFFDDWDPDWQSTSSSKVAYLIEKLKNLRERGMKYMNSTNMTSSAGSSSTPSCQPQAKLDKVIIFSQFLEHFHVIQQQLTIAGITYAGMYSPMPLGSKVNFLHEGAEVNQFSFSRTRQSRLEGKF</sequence>
<feature type="domain" description="SNF2 N-terminal" evidence="5">
    <location>
        <begin position="1"/>
        <end position="93"/>
    </location>
</feature>
<dbReference type="GO" id="GO:0006281">
    <property type="term" value="P:DNA repair"/>
    <property type="evidence" value="ECO:0007669"/>
    <property type="project" value="TreeGrafter"/>
</dbReference>
<keyword evidence="2" id="KW-0378">Hydrolase</keyword>
<evidence type="ECO:0000256" key="3">
    <source>
        <dbReference type="ARBA" id="ARBA00022840"/>
    </source>
</evidence>
<feature type="region of interest" description="Disordered" evidence="4">
    <location>
        <begin position="208"/>
        <end position="227"/>
    </location>
</feature>
<dbReference type="GO" id="GO:0008094">
    <property type="term" value="F:ATP-dependent activity, acting on DNA"/>
    <property type="evidence" value="ECO:0007669"/>
    <property type="project" value="TreeGrafter"/>
</dbReference>
<dbReference type="EMBL" id="BQKI01000073">
    <property type="protein sequence ID" value="GJN16666.1"/>
    <property type="molecule type" value="Genomic_DNA"/>
</dbReference>
<dbReference type="InterPro" id="IPR050628">
    <property type="entry name" value="SNF2_RAD54_helicase_TF"/>
</dbReference>
<evidence type="ECO:0000256" key="1">
    <source>
        <dbReference type="ARBA" id="ARBA00022741"/>
    </source>
</evidence>
<evidence type="ECO:0000259" key="5">
    <source>
        <dbReference type="Pfam" id="PF00176"/>
    </source>
</evidence>
<evidence type="ECO:0000256" key="4">
    <source>
        <dbReference type="SAM" id="MobiDB-lite"/>
    </source>
</evidence>
<evidence type="ECO:0000313" key="6">
    <source>
        <dbReference type="EMBL" id="GJN16666.1"/>
    </source>
</evidence>
<gene>
    <name evidence="6" type="primary">gb03682</name>
    <name evidence="6" type="ORF">PR202_gb03682</name>
</gene>
<dbReference type="Proteomes" id="UP001054889">
    <property type="component" value="Unassembled WGS sequence"/>
</dbReference>
<name>A0AAV5E297_ELECO</name>
<dbReference type="GO" id="GO:0005524">
    <property type="term" value="F:ATP binding"/>
    <property type="evidence" value="ECO:0007669"/>
    <property type="project" value="UniProtKB-KW"/>
</dbReference>
<keyword evidence="7" id="KW-1185">Reference proteome</keyword>
<dbReference type="GO" id="GO:0005634">
    <property type="term" value="C:nucleus"/>
    <property type="evidence" value="ECO:0007669"/>
    <property type="project" value="TreeGrafter"/>
</dbReference>
<protein>
    <recommendedName>
        <fullName evidence="5">SNF2 N-terminal domain-containing protein</fullName>
    </recommendedName>
</protein>
<dbReference type="Pfam" id="PF00176">
    <property type="entry name" value="SNF2-rel_dom"/>
    <property type="match status" value="1"/>
</dbReference>
<organism evidence="6 7">
    <name type="scientific">Eleusine coracana subsp. coracana</name>
    <dbReference type="NCBI Taxonomy" id="191504"/>
    <lineage>
        <taxon>Eukaryota</taxon>
        <taxon>Viridiplantae</taxon>
        <taxon>Streptophyta</taxon>
        <taxon>Embryophyta</taxon>
        <taxon>Tracheophyta</taxon>
        <taxon>Spermatophyta</taxon>
        <taxon>Magnoliopsida</taxon>
        <taxon>Liliopsida</taxon>
        <taxon>Poales</taxon>
        <taxon>Poaceae</taxon>
        <taxon>PACMAD clade</taxon>
        <taxon>Chloridoideae</taxon>
        <taxon>Cynodonteae</taxon>
        <taxon>Eleusininae</taxon>
        <taxon>Eleusine</taxon>
    </lineage>
</organism>
<keyword evidence="3" id="KW-0067">ATP-binding</keyword>